<dbReference type="Pfam" id="PF08991">
    <property type="entry name" value="CMC4"/>
    <property type="match status" value="1"/>
</dbReference>
<dbReference type="EMBL" id="HE580275">
    <property type="protein sequence ID" value="CCD26638.1"/>
    <property type="molecule type" value="Genomic_DNA"/>
</dbReference>
<organism evidence="2 3">
    <name type="scientific">Naumovozyma dairenensis (strain ATCC 10597 / BCRC 20456 / CBS 421 / NBRC 0211 / NRRL Y-12639)</name>
    <name type="common">Saccharomyces dairenensis</name>
    <dbReference type="NCBI Taxonomy" id="1071378"/>
    <lineage>
        <taxon>Eukaryota</taxon>
        <taxon>Fungi</taxon>
        <taxon>Dikarya</taxon>
        <taxon>Ascomycota</taxon>
        <taxon>Saccharomycotina</taxon>
        <taxon>Saccharomycetes</taxon>
        <taxon>Saccharomycetales</taxon>
        <taxon>Saccharomycetaceae</taxon>
        <taxon>Naumovozyma</taxon>
    </lineage>
</organism>
<dbReference type="Proteomes" id="UP000000689">
    <property type="component" value="Chromosome 9"/>
</dbReference>
<keyword evidence="3" id="KW-1185">Reference proteome</keyword>
<evidence type="ECO:0000256" key="1">
    <source>
        <dbReference type="ARBA" id="ARBA00019406"/>
    </source>
</evidence>
<dbReference type="KEGG" id="ndi:NDAI_0I00690"/>
<dbReference type="OMA" id="DELYQCC"/>
<reference evidence="2 3" key="1">
    <citation type="journal article" date="2011" name="Proc. Natl. Acad. Sci. U.S.A.">
        <title>Evolutionary erosion of yeast sex chromosomes by mating-type switching accidents.</title>
        <authorList>
            <person name="Gordon J.L."/>
            <person name="Armisen D."/>
            <person name="Proux-Wera E."/>
            <person name="Oheigeartaigh S.S."/>
            <person name="Byrne K.P."/>
            <person name="Wolfe K.H."/>
        </authorList>
    </citation>
    <scope>NUCLEOTIDE SEQUENCE [LARGE SCALE GENOMIC DNA]</scope>
    <source>
        <strain evidence="3">ATCC 10597 / BCRC 20456 / CBS 421 / NBRC 0211 / NRRL Y-12639</strain>
    </source>
</reference>
<evidence type="ECO:0000313" key="2">
    <source>
        <dbReference type="EMBL" id="CCD26638.1"/>
    </source>
</evidence>
<dbReference type="OrthoDB" id="13601at2759"/>
<dbReference type="InterPro" id="IPR027179">
    <property type="entry name" value="CMC4"/>
</dbReference>
<dbReference type="Gene3D" id="1.10.287.1130">
    <property type="entry name" value="CytochromE C oxidase copper chaperone"/>
    <property type="match status" value="1"/>
</dbReference>
<protein>
    <recommendedName>
        <fullName evidence="1">Cx9C motif-containing protein 4, mitochondrial</fullName>
    </recommendedName>
</protein>
<dbReference type="eggNOG" id="ENOG502S7M4">
    <property type="taxonomic scope" value="Eukaryota"/>
</dbReference>
<accession>G0WFS7</accession>
<dbReference type="InterPro" id="IPR009069">
    <property type="entry name" value="Cys_alpha_HP_mot_SF"/>
</dbReference>
<dbReference type="HOGENOM" id="CLU_177210_0_0_1"/>
<dbReference type="GeneID" id="11493492"/>
<dbReference type="AlphaFoldDB" id="G0WFS7"/>
<gene>
    <name evidence="2" type="primary">NDAI0I00690</name>
    <name evidence="2" type="ordered locus">NDAI_0I00690</name>
</gene>
<dbReference type="RefSeq" id="XP_003671881.1">
    <property type="nucleotide sequence ID" value="XM_003671833.1"/>
</dbReference>
<dbReference type="SUPFAM" id="SSF47072">
    <property type="entry name" value="Cysteine alpha-hairpin motif"/>
    <property type="match status" value="1"/>
</dbReference>
<proteinExistence type="predicted"/>
<evidence type="ECO:0000313" key="3">
    <source>
        <dbReference type="Proteomes" id="UP000000689"/>
    </source>
</evidence>
<dbReference type="PROSITE" id="PS51808">
    <property type="entry name" value="CHCH"/>
    <property type="match status" value="1"/>
</dbReference>
<dbReference type="STRING" id="1071378.G0WFS7"/>
<sequence>MIDCVLKNNYDESKCAKLIDELYQCCSKFYKENSNEARSPCCPLPDLLDLKMEQRGLKKVNFLPI</sequence>
<name>G0WFS7_NAUDC</name>